<name>A0AAN6SNP4_9PEZI</name>
<accession>A0AAN6SNP4</accession>
<evidence type="ECO:0000256" key="4">
    <source>
        <dbReference type="ARBA" id="ARBA00022475"/>
    </source>
</evidence>
<evidence type="ECO:0000256" key="1">
    <source>
        <dbReference type="ARBA" id="ARBA00001003"/>
    </source>
</evidence>
<dbReference type="Gene3D" id="3.40.50.1820">
    <property type="entry name" value="alpha/beta hydrolase"/>
    <property type="match status" value="1"/>
</dbReference>
<dbReference type="GO" id="GO:0098552">
    <property type="term" value="C:side of membrane"/>
    <property type="evidence" value="ECO:0007669"/>
    <property type="project" value="UniProtKB-KW"/>
</dbReference>
<comment type="caution">
    <text evidence="15">The sequence shown here is derived from an EMBL/GenBank/DDBJ whole genome shotgun (WGS) entry which is preliminary data.</text>
</comment>
<dbReference type="AlphaFoldDB" id="A0AAN6SNP4"/>
<keyword evidence="5" id="KW-0472">Membrane</keyword>
<dbReference type="PROSITE" id="PS00131">
    <property type="entry name" value="CARBOXYPEPT_SER_SER"/>
    <property type="match status" value="1"/>
</dbReference>
<evidence type="ECO:0000256" key="13">
    <source>
        <dbReference type="ARBA" id="ARBA00037356"/>
    </source>
</evidence>
<comment type="similarity">
    <text evidence="3 14">Belongs to the peptidase S10 family.</text>
</comment>
<dbReference type="EMBL" id="MU854502">
    <property type="protein sequence ID" value="KAK4033943.1"/>
    <property type="molecule type" value="Genomic_DNA"/>
</dbReference>
<evidence type="ECO:0000256" key="7">
    <source>
        <dbReference type="ARBA" id="ARBA00022670"/>
    </source>
</evidence>
<dbReference type="SUPFAM" id="SSF53474">
    <property type="entry name" value="alpha/beta-Hydrolases"/>
    <property type="match status" value="1"/>
</dbReference>
<dbReference type="EC" id="3.4.16.-" evidence="14"/>
<dbReference type="GO" id="GO:0000324">
    <property type="term" value="C:fungal-type vacuole"/>
    <property type="evidence" value="ECO:0007669"/>
    <property type="project" value="TreeGrafter"/>
</dbReference>
<evidence type="ECO:0000256" key="6">
    <source>
        <dbReference type="ARBA" id="ARBA00022645"/>
    </source>
</evidence>
<gene>
    <name evidence="15" type="ORF">C8A01DRAFT_49567</name>
</gene>
<dbReference type="InterPro" id="IPR018202">
    <property type="entry name" value="Ser_caboxypep_ser_AS"/>
</dbReference>
<feature type="chain" id="PRO_5042670299" description="Carboxypeptidase" evidence="14">
    <location>
        <begin position="21"/>
        <end position="611"/>
    </location>
</feature>
<reference evidence="16" key="1">
    <citation type="journal article" date="2023" name="Mol. Phylogenet. Evol.">
        <title>Genome-scale phylogeny and comparative genomics of the fungal order Sordariales.</title>
        <authorList>
            <person name="Hensen N."/>
            <person name="Bonometti L."/>
            <person name="Westerberg I."/>
            <person name="Brannstrom I.O."/>
            <person name="Guillou S."/>
            <person name="Cros-Aarteil S."/>
            <person name="Calhoun S."/>
            <person name="Haridas S."/>
            <person name="Kuo A."/>
            <person name="Mondo S."/>
            <person name="Pangilinan J."/>
            <person name="Riley R."/>
            <person name="LaButti K."/>
            <person name="Andreopoulos B."/>
            <person name="Lipzen A."/>
            <person name="Chen C."/>
            <person name="Yan M."/>
            <person name="Daum C."/>
            <person name="Ng V."/>
            <person name="Clum A."/>
            <person name="Steindorff A."/>
            <person name="Ohm R.A."/>
            <person name="Martin F."/>
            <person name="Silar P."/>
            <person name="Natvig D.O."/>
            <person name="Lalanne C."/>
            <person name="Gautier V."/>
            <person name="Ament-Velasquez S.L."/>
            <person name="Kruys A."/>
            <person name="Hutchinson M.I."/>
            <person name="Powell A.J."/>
            <person name="Barry K."/>
            <person name="Miller A.N."/>
            <person name="Grigoriev I.V."/>
            <person name="Debuchy R."/>
            <person name="Gladieux P."/>
            <person name="Hiltunen Thoren M."/>
            <person name="Johannesson H."/>
        </authorList>
    </citation>
    <scope>NUCLEOTIDE SEQUENCE [LARGE SCALE GENOMIC DNA]</scope>
    <source>
        <strain evidence="16">CBS 284.82</strain>
    </source>
</reference>
<evidence type="ECO:0000256" key="5">
    <source>
        <dbReference type="ARBA" id="ARBA00022622"/>
    </source>
</evidence>
<keyword evidence="6 14" id="KW-0121">Carboxypeptidase</keyword>
<feature type="signal peptide" evidence="14">
    <location>
        <begin position="1"/>
        <end position="20"/>
    </location>
</feature>
<dbReference type="InterPro" id="IPR029058">
    <property type="entry name" value="AB_hydrolase_fold"/>
</dbReference>
<comment type="catalytic activity">
    <reaction evidence="1">
        <text>Preferential release of a C-terminal arginine or lysine residue.</text>
        <dbReference type="EC" id="3.4.16.6"/>
    </reaction>
</comment>
<dbReference type="InterPro" id="IPR001563">
    <property type="entry name" value="Peptidase_S10"/>
</dbReference>
<evidence type="ECO:0000256" key="8">
    <source>
        <dbReference type="ARBA" id="ARBA00022729"/>
    </source>
</evidence>
<proteinExistence type="inferred from homology"/>
<keyword evidence="5" id="KW-0336">GPI-anchor</keyword>
<keyword evidence="7 14" id="KW-0645">Protease</keyword>
<evidence type="ECO:0000313" key="16">
    <source>
        <dbReference type="Proteomes" id="UP001303115"/>
    </source>
</evidence>
<keyword evidence="12" id="KW-0449">Lipoprotein</keyword>
<evidence type="ECO:0000256" key="10">
    <source>
        <dbReference type="ARBA" id="ARBA00023026"/>
    </source>
</evidence>
<dbReference type="GO" id="GO:0005886">
    <property type="term" value="C:plasma membrane"/>
    <property type="evidence" value="ECO:0007669"/>
    <property type="project" value="UniProtKB-SubCell"/>
</dbReference>
<evidence type="ECO:0000256" key="9">
    <source>
        <dbReference type="ARBA" id="ARBA00022801"/>
    </source>
</evidence>
<evidence type="ECO:0000256" key="11">
    <source>
        <dbReference type="ARBA" id="ARBA00023180"/>
    </source>
</evidence>
<sequence>MALSLWNLVLLGLLATTARGAETAQHQTVRSFLDPGVSLSYKLTTICETTPGVKSYSGYVNLPANTTEGRPYDIHTFFWFFEARKNADTAPLSLWLQGGPGAPSTPAALGEIGPCFVARNSRDTVRNPWSFHDKVNMLYIDQPVQTGFSYDRLVNGTVDETLLPYDVTPLAPGAPVPELNSTFLLGTFPSQNPMSTANTSSTAALATWHFMQIWLKQFPQYKPSENKISIWSESYGGHYGPTFANFFSKQSQKIADGSIDQTAIPLRLDTVGIINGCIDILTQIPAYPQMAYNNTYGIQVITEAEYNAALNSFPECRRRVEACQSLADAEDPDGLGNVDKVNTACSDAYYYCLGTMSGGVASRGRNLFDITAVMPHSFPPKYAGGFLNSKEVQLELGVPLNISGLSTAVFDAFMSTGDFVLGKNLQLLGNLLDQGVKVALVYGDRDYQCNWYGGEQISLAIQSKFSHKFRHAGYAKIQTNKTYVGGYVRQHGNLSFSRVLDAGHEGIDAAPWYQPETAYQIFNRVMFNKDVATGKISTTKPLAGAYSTCGPSNVLNVTNAVPAHREAECYLWDIFQTCTALQTEQLRNGTAILENFIMIGYQLADGSAHYY</sequence>
<comment type="function">
    <text evidence="13">Extracellular serine carboxypeptidase that contributes to pathogenicity.</text>
</comment>
<evidence type="ECO:0000256" key="12">
    <source>
        <dbReference type="ARBA" id="ARBA00023288"/>
    </source>
</evidence>
<dbReference type="GO" id="GO:0006508">
    <property type="term" value="P:proteolysis"/>
    <property type="evidence" value="ECO:0007669"/>
    <property type="project" value="UniProtKB-KW"/>
</dbReference>
<keyword evidence="11" id="KW-0325">Glycoprotein</keyword>
<keyword evidence="10" id="KW-0843">Virulence</keyword>
<evidence type="ECO:0000256" key="3">
    <source>
        <dbReference type="ARBA" id="ARBA00009431"/>
    </source>
</evidence>
<evidence type="ECO:0000313" key="15">
    <source>
        <dbReference type="EMBL" id="KAK4033943.1"/>
    </source>
</evidence>
<protein>
    <recommendedName>
        <fullName evidence="14">Carboxypeptidase</fullName>
        <ecNumber evidence="14">3.4.16.-</ecNumber>
    </recommendedName>
</protein>
<dbReference type="PANTHER" id="PTHR11802">
    <property type="entry name" value="SERINE PROTEASE FAMILY S10 SERINE CARBOXYPEPTIDASE"/>
    <property type="match status" value="1"/>
</dbReference>
<keyword evidence="16" id="KW-1185">Reference proteome</keyword>
<evidence type="ECO:0000256" key="14">
    <source>
        <dbReference type="RuleBase" id="RU361156"/>
    </source>
</evidence>
<organism evidence="15 16">
    <name type="scientific">Parachaetomium inaequale</name>
    <dbReference type="NCBI Taxonomy" id="2588326"/>
    <lineage>
        <taxon>Eukaryota</taxon>
        <taxon>Fungi</taxon>
        <taxon>Dikarya</taxon>
        <taxon>Ascomycota</taxon>
        <taxon>Pezizomycotina</taxon>
        <taxon>Sordariomycetes</taxon>
        <taxon>Sordariomycetidae</taxon>
        <taxon>Sordariales</taxon>
        <taxon>Chaetomiaceae</taxon>
        <taxon>Parachaetomium</taxon>
    </lineage>
</organism>
<dbReference type="Pfam" id="PF00450">
    <property type="entry name" value="Peptidase_S10"/>
    <property type="match status" value="1"/>
</dbReference>
<dbReference type="PANTHER" id="PTHR11802:SF189">
    <property type="entry name" value="CARBOXYPEPTIDASE"/>
    <property type="match status" value="1"/>
</dbReference>
<keyword evidence="9 14" id="KW-0378">Hydrolase</keyword>
<evidence type="ECO:0000256" key="2">
    <source>
        <dbReference type="ARBA" id="ARBA00004609"/>
    </source>
</evidence>
<dbReference type="PRINTS" id="PR00724">
    <property type="entry name" value="CRBOXYPTASEC"/>
</dbReference>
<keyword evidence="4" id="KW-1003">Cell membrane</keyword>
<comment type="subcellular location">
    <subcellularLocation>
        <location evidence="2">Cell membrane</location>
        <topology evidence="2">Lipid-anchor</topology>
        <topology evidence="2">GPI-anchor</topology>
    </subcellularLocation>
</comment>
<keyword evidence="8 14" id="KW-0732">Signal</keyword>
<dbReference type="GO" id="GO:0004185">
    <property type="term" value="F:serine-type carboxypeptidase activity"/>
    <property type="evidence" value="ECO:0007669"/>
    <property type="project" value="UniProtKB-UniRule"/>
</dbReference>
<dbReference type="Proteomes" id="UP001303115">
    <property type="component" value="Unassembled WGS sequence"/>
</dbReference>